<keyword evidence="3" id="KW-1185">Reference proteome</keyword>
<dbReference type="InterPro" id="IPR000073">
    <property type="entry name" value="AB_hydrolase_1"/>
</dbReference>
<dbReference type="RefSeq" id="WP_030201115.1">
    <property type="nucleotide sequence ID" value="NZ_BMNZ01000002.1"/>
</dbReference>
<dbReference type="GO" id="GO:0016787">
    <property type="term" value="F:hydrolase activity"/>
    <property type="evidence" value="ECO:0007669"/>
    <property type="project" value="UniProtKB-KW"/>
</dbReference>
<dbReference type="SUPFAM" id="SSF53474">
    <property type="entry name" value="alpha/beta-Hydrolases"/>
    <property type="match status" value="1"/>
</dbReference>
<comment type="caution">
    <text evidence="2">The sequence shown here is derived from an EMBL/GenBank/DDBJ whole genome shotgun (WGS) entry which is preliminary data.</text>
</comment>
<reference evidence="3" key="1">
    <citation type="journal article" date="2019" name="Int. J. Syst. Evol. Microbiol.">
        <title>The Global Catalogue of Microorganisms (GCM) 10K type strain sequencing project: providing services to taxonomists for standard genome sequencing and annotation.</title>
        <authorList>
            <consortium name="The Broad Institute Genomics Platform"/>
            <consortium name="The Broad Institute Genome Sequencing Center for Infectious Disease"/>
            <person name="Wu L."/>
            <person name="Ma J."/>
        </authorList>
    </citation>
    <scope>NUCLEOTIDE SEQUENCE [LARGE SCALE GENOMIC DNA]</scope>
    <source>
        <strain evidence="3">JCM 1365</strain>
    </source>
</reference>
<gene>
    <name evidence="2" type="ORF">GCM10009721_12810</name>
</gene>
<dbReference type="Proteomes" id="UP000623461">
    <property type="component" value="Unassembled WGS sequence"/>
</dbReference>
<accession>A0ABQ2HT45</accession>
<evidence type="ECO:0000313" key="2">
    <source>
        <dbReference type="EMBL" id="GGM89085.1"/>
    </source>
</evidence>
<evidence type="ECO:0000313" key="3">
    <source>
        <dbReference type="Proteomes" id="UP000623461"/>
    </source>
</evidence>
<dbReference type="InterPro" id="IPR029058">
    <property type="entry name" value="AB_hydrolase_fold"/>
</dbReference>
<protein>
    <submittedName>
        <fullName evidence="2">Alpha/beta hydrolase</fullName>
    </submittedName>
</protein>
<dbReference type="InterPro" id="IPR052897">
    <property type="entry name" value="Sec-Metab_Biosynth_Hydrolase"/>
</dbReference>
<proteinExistence type="predicted"/>
<dbReference type="EMBL" id="BMNZ01000002">
    <property type="protein sequence ID" value="GGM89085.1"/>
    <property type="molecule type" value="Genomic_DNA"/>
</dbReference>
<evidence type="ECO:0000259" key="1">
    <source>
        <dbReference type="Pfam" id="PF12697"/>
    </source>
</evidence>
<dbReference type="Pfam" id="PF12697">
    <property type="entry name" value="Abhydrolase_6"/>
    <property type="match status" value="1"/>
</dbReference>
<sequence length="235" mass="24776">MTTFALVPGAGGAAWYWHRVLPLLEQEGHEAVAVDLPGDDPDAGLPEYAGLVVDAVAGRHDVVVVAQSMGGFTAPMVAARRPVSAIVLLNAMVPLPGETAGHWWGAVGSEEVRLAAARAGGYTEEVDLDTYFLHDVDPAVAATGEAHQRPEVDRAFETPCDISAWPEVPTRAVAGADDRFFPVALQRRVARERLGLGLDVVPGGHLAALSHPAELTAYLCKALPPSAAVRDEQPT</sequence>
<dbReference type="Gene3D" id="3.40.50.1820">
    <property type="entry name" value="alpha/beta hydrolase"/>
    <property type="match status" value="1"/>
</dbReference>
<dbReference type="PANTHER" id="PTHR37017:SF11">
    <property type="entry name" value="ESTERASE_LIPASE_THIOESTERASE DOMAIN-CONTAINING PROTEIN"/>
    <property type="match status" value="1"/>
</dbReference>
<dbReference type="PANTHER" id="PTHR37017">
    <property type="entry name" value="AB HYDROLASE-1 DOMAIN-CONTAINING PROTEIN-RELATED"/>
    <property type="match status" value="1"/>
</dbReference>
<name>A0ABQ2HT45_9MICO</name>
<feature type="domain" description="AB hydrolase-1" evidence="1">
    <location>
        <begin position="6"/>
        <end position="215"/>
    </location>
</feature>
<keyword evidence="2" id="KW-0378">Hydrolase</keyword>
<organism evidence="2 3">
    <name type="scientific">Terrabacter tumescens</name>
    <dbReference type="NCBI Taxonomy" id="60443"/>
    <lineage>
        <taxon>Bacteria</taxon>
        <taxon>Bacillati</taxon>
        <taxon>Actinomycetota</taxon>
        <taxon>Actinomycetes</taxon>
        <taxon>Micrococcales</taxon>
        <taxon>Intrasporangiaceae</taxon>
        <taxon>Terrabacter</taxon>
    </lineage>
</organism>